<accession>A0ABX1C899</accession>
<dbReference type="EMBL" id="JAAVJC010000068">
    <property type="protein sequence ID" value="NJQ15375.1"/>
    <property type="molecule type" value="Genomic_DNA"/>
</dbReference>
<keyword evidence="3" id="KW-1185">Reference proteome</keyword>
<evidence type="ECO:0000259" key="1">
    <source>
        <dbReference type="Pfam" id="PF04149"/>
    </source>
</evidence>
<dbReference type="RefSeq" id="WP_168088147.1">
    <property type="nucleotide sequence ID" value="NZ_BHZH01000059.1"/>
</dbReference>
<protein>
    <submittedName>
        <fullName evidence="2">DUF397 domain-containing protein</fullName>
    </submittedName>
</protein>
<reference evidence="2 3" key="1">
    <citation type="submission" date="2020-03" db="EMBL/GenBank/DDBJ databases">
        <title>Draft genome of Streptomyces sp. ventii, isolated from the Axial Seamount in the Pacific Ocean, and resequencing of the two type strains Streptomyces lonarensis strain NCL 716 and Streptomyces bohaiensis strain 11A07.</title>
        <authorList>
            <person name="Loughran R.M."/>
            <person name="Pfannmuller K.M."/>
            <person name="Wasson B.J."/>
            <person name="Deadmond M.C."/>
            <person name="Paddock B.E."/>
            <person name="Koyack M.J."/>
            <person name="Gallegos D.A."/>
            <person name="Mitchell E.A."/>
            <person name="Ushijima B."/>
            <person name="Saw J.H."/>
            <person name="Mcphail K.L."/>
            <person name="Videau P."/>
        </authorList>
    </citation>
    <scope>NUCLEOTIDE SEQUENCE [LARGE SCALE GENOMIC DNA]</scope>
    <source>
        <strain evidence="2 3">11A07</strain>
    </source>
</reference>
<sequence>MTEQPTWRSSSYSDNGGQCVEVAPSRAATTGNVPVRDSKNPTGPVLTVTAAAFTHIVNGLTSDAFDR</sequence>
<proteinExistence type="predicted"/>
<evidence type="ECO:0000313" key="3">
    <source>
        <dbReference type="Proteomes" id="UP000727056"/>
    </source>
</evidence>
<dbReference type="Pfam" id="PF04149">
    <property type="entry name" value="DUF397"/>
    <property type="match status" value="1"/>
</dbReference>
<comment type="caution">
    <text evidence="2">The sequence shown here is derived from an EMBL/GenBank/DDBJ whole genome shotgun (WGS) entry which is preliminary data.</text>
</comment>
<evidence type="ECO:0000313" key="2">
    <source>
        <dbReference type="EMBL" id="NJQ15375.1"/>
    </source>
</evidence>
<dbReference type="InterPro" id="IPR007278">
    <property type="entry name" value="DUF397"/>
</dbReference>
<dbReference type="Proteomes" id="UP000727056">
    <property type="component" value="Unassembled WGS sequence"/>
</dbReference>
<organism evidence="2 3">
    <name type="scientific">Streptomyces bohaiensis</name>
    <dbReference type="NCBI Taxonomy" id="1431344"/>
    <lineage>
        <taxon>Bacteria</taxon>
        <taxon>Bacillati</taxon>
        <taxon>Actinomycetota</taxon>
        <taxon>Actinomycetes</taxon>
        <taxon>Kitasatosporales</taxon>
        <taxon>Streptomycetaceae</taxon>
        <taxon>Streptomyces</taxon>
    </lineage>
</organism>
<feature type="domain" description="DUF397" evidence="1">
    <location>
        <begin position="6"/>
        <end position="60"/>
    </location>
</feature>
<gene>
    <name evidence="2" type="ORF">HCN52_10545</name>
</gene>
<name>A0ABX1C899_9ACTN</name>